<dbReference type="AlphaFoldDB" id="A0A8X6VLZ9"/>
<name>A0A8X6VLZ9_TRICX</name>
<dbReference type="Pfam" id="PF16087">
    <property type="entry name" value="DUF4817"/>
    <property type="match status" value="1"/>
</dbReference>
<evidence type="ECO:0000313" key="3">
    <source>
        <dbReference type="Proteomes" id="UP000887159"/>
    </source>
</evidence>
<organism evidence="2 3">
    <name type="scientific">Trichonephila clavipes</name>
    <name type="common">Golden silk orbweaver</name>
    <name type="synonym">Nephila clavipes</name>
    <dbReference type="NCBI Taxonomy" id="2585209"/>
    <lineage>
        <taxon>Eukaryota</taxon>
        <taxon>Metazoa</taxon>
        <taxon>Ecdysozoa</taxon>
        <taxon>Arthropoda</taxon>
        <taxon>Chelicerata</taxon>
        <taxon>Arachnida</taxon>
        <taxon>Araneae</taxon>
        <taxon>Araneomorphae</taxon>
        <taxon>Entelegynae</taxon>
        <taxon>Araneoidea</taxon>
        <taxon>Nephilidae</taxon>
        <taxon>Trichonephila</taxon>
    </lineage>
</organism>
<proteinExistence type="predicted"/>
<dbReference type="Proteomes" id="UP000887159">
    <property type="component" value="Unassembled WGS sequence"/>
</dbReference>
<dbReference type="GO" id="GO:0003676">
    <property type="term" value="F:nucleic acid binding"/>
    <property type="evidence" value="ECO:0007669"/>
    <property type="project" value="InterPro"/>
</dbReference>
<dbReference type="PANTHER" id="PTHR47326:SF1">
    <property type="entry name" value="HTH PSQ-TYPE DOMAIN-CONTAINING PROTEIN"/>
    <property type="match status" value="1"/>
</dbReference>
<dbReference type="Gene3D" id="3.30.420.10">
    <property type="entry name" value="Ribonuclease H-like superfamily/Ribonuclease H"/>
    <property type="match status" value="1"/>
</dbReference>
<evidence type="ECO:0000313" key="2">
    <source>
        <dbReference type="EMBL" id="GFY11315.1"/>
    </source>
</evidence>
<reference evidence="2" key="1">
    <citation type="submission" date="2020-08" db="EMBL/GenBank/DDBJ databases">
        <title>Multicomponent nature underlies the extraordinary mechanical properties of spider dragline silk.</title>
        <authorList>
            <person name="Kono N."/>
            <person name="Nakamura H."/>
            <person name="Mori M."/>
            <person name="Yoshida Y."/>
            <person name="Ohtoshi R."/>
            <person name="Malay A.D."/>
            <person name="Moran D.A.P."/>
            <person name="Tomita M."/>
            <person name="Numata K."/>
            <person name="Arakawa K."/>
        </authorList>
    </citation>
    <scope>NUCLEOTIDE SEQUENCE</scope>
</reference>
<accession>A0A8X6VLZ9</accession>
<comment type="caution">
    <text evidence="2">The sequence shown here is derived from an EMBL/GenBank/DDBJ whole genome shotgun (WGS) entry which is preliminary data.</text>
</comment>
<protein>
    <recommendedName>
        <fullName evidence="1">DUF4817 domain-containing protein</fullName>
    </recommendedName>
</protein>
<keyword evidence="3" id="KW-1185">Reference proteome</keyword>
<dbReference type="InterPro" id="IPR036397">
    <property type="entry name" value="RNaseH_sf"/>
</dbReference>
<dbReference type="EMBL" id="BMAU01021304">
    <property type="protein sequence ID" value="GFY11315.1"/>
    <property type="molecule type" value="Genomic_DNA"/>
</dbReference>
<evidence type="ECO:0000259" key="1">
    <source>
        <dbReference type="Pfam" id="PF16087"/>
    </source>
</evidence>
<sequence length="317" mass="36627">MSLCLPDRALLVKLFYQNDNSAIVALRKFRTLKGLRKGPLTAKNLRLLVTKFEETGSLNVRSGRGKKPVSAEAIEKVALQKDHAKHTLRYYPYKLQFVQELLPHDFETRHLFSLQFLARLEVDPEWPWNIRRTDEAHFHLDGSVNTHNCRIWETDNPHSTLRVPLHSPKVTVWCGFSASFILGPYFFEELGAGGPVTCSITGQRYASLLRNKIIPDLQARQCLSRIIFMQDAAPRHITRCVTDVLKHHFTVERVISRQFRHLWPPRSPVHNPCDFWLWGHLKQLVSCDQPKTLPDLKDSTSRHVLNISQNTLRSMLS</sequence>
<feature type="domain" description="DUF4817" evidence="1">
    <location>
        <begin position="7"/>
        <end position="59"/>
    </location>
</feature>
<dbReference type="InterPro" id="IPR032135">
    <property type="entry name" value="DUF4817"/>
</dbReference>
<gene>
    <name evidence="2" type="primary">NCL1_22309</name>
    <name evidence="2" type="ORF">TNCV_4472981</name>
</gene>
<dbReference type="PANTHER" id="PTHR47326">
    <property type="entry name" value="TRANSPOSABLE ELEMENT TC3 TRANSPOSASE-LIKE PROTEIN"/>
    <property type="match status" value="1"/>
</dbReference>